<evidence type="ECO:0000313" key="3">
    <source>
        <dbReference type="Proteomes" id="UP001552299"/>
    </source>
</evidence>
<dbReference type="AlphaFoldDB" id="A0ABD0VJH6"/>
<dbReference type="PANTHER" id="PTHR31236:SF2">
    <property type="entry name" value="BURP DOMAIN PROTEIN RD22"/>
    <property type="match status" value="1"/>
</dbReference>
<evidence type="ECO:0000313" key="2">
    <source>
        <dbReference type="EMBL" id="KAL0925307.1"/>
    </source>
</evidence>
<accession>A0ABD0VJH6</accession>
<dbReference type="InterPro" id="IPR004873">
    <property type="entry name" value="BURP_dom"/>
</dbReference>
<evidence type="ECO:0000259" key="1">
    <source>
        <dbReference type="PROSITE" id="PS51277"/>
    </source>
</evidence>
<comment type="caution">
    <text evidence="2">The sequence shown here is derived from an EMBL/GenBank/DDBJ whole genome shotgun (WGS) entry which is preliminary data.</text>
</comment>
<dbReference type="Proteomes" id="UP001552299">
    <property type="component" value="Unassembled WGS sequence"/>
</dbReference>
<dbReference type="EMBL" id="JANQDX010000004">
    <property type="protein sequence ID" value="KAL0925307.1"/>
    <property type="molecule type" value="Genomic_DNA"/>
</dbReference>
<reference evidence="2 3" key="1">
    <citation type="journal article" date="2024" name="Plant Biotechnol. J.">
        <title>Dendrobium thyrsiflorum genome and its molecular insights into genes involved in important horticultural traits.</title>
        <authorList>
            <person name="Chen B."/>
            <person name="Wang J.Y."/>
            <person name="Zheng P.J."/>
            <person name="Li K.L."/>
            <person name="Liang Y.M."/>
            <person name="Chen X.F."/>
            <person name="Zhang C."/>
            <person name="Zhao X."/>
            <person name="He X."/>
            <person name="Zhang G.Q."/>
            <person name="Liu Z.J."/>
            <person name="Xu Q."/>
        </authorList>
    </citation>
    <scope>NUCLEOTIDE SEQUENCE [LARGE SCALE GENOMIC DNA]</scope>
    <source>
        <strain evidence="2">GZMU011</strain>
    </source>
</reference>
<dbReference type="SMART" id="SM01045">
    <property type="entry name" value="BURP"/>
    <property type="match status" value="1"/>
</dbReference>
<protein>
    <recommendedName>
        <fullName evidence="1">BURP domain-containing protein</fullName>
    </recommendedName>
</protein>
<dbReference type="PROSITE" id="PS51277">
    <property type="entry name" value="BURP"/>
    <property type="match status" value="1"/>
</dbReference>
<dbReference type="Pfam" id="PF03181">
    <property type="entry name" value="BURP"/>
    <property type="match status" value="1"/>
</dbReference>
<organism evidence="2 3">
    <name type="scientific">Dendrobium thyrsiflorum</name>
    <name type="common">Pinecone-like raceme dendrobium</name>
    <name type="synonym">Orchid</name>
    <dbReference type="NCBI Taxonomy" id="117978"/>
    <lineage>
        <taxon>Eukaryota</taxon>
        <taxon>Viridiplantae</taxon>
        <taxon>Streptophyta</taxon>
        <taxon>Embryophyta</taxon>
        <taxon>Tracheophyta</taxon>
        <taxon>Spermatophyta</taxon>
        <taxon>Magnoliopsida</taxon>
        <taxon>Liliopsida</taxon>
        <taxon>Asparagales</taxon>
        <taxon>Orchidaceae</taxon>
        <taxon>Epidendroideae</taxon>
        <taxon>Malaxideae</taxon>
        <taxon>Dendrobiinae</taxon>
        <taxon>Dendrobium</taxon>
    </lineage>
</organism>
<proteinExistence type="predicted"/>
<sequence>MGGYGYAHDLVGGYSTSEDKIIYIVNHLLSYITAIFITHCTTPNCAMITVNLDMRLESLQSEQKGNKPRGHQSVAIYVQEIWKVGGYGWVTSAHAAIQNATPAQTYWRTMLPQTPIPSSIQEVLRQAKEMNSFEMERAPTVFISYKCAASDNQIHNDPNVPLFFLKKSLKSGTKKTLDLTKIISTPPFLSVERAQATPFSSSKLMEILNIFKIERDSAEAVAIQRTLAECEELPLDGERKRCVTSMEAMVEFIKAELSSSDVHVVETTVTGGADQGVPRQEYVVGIKGAHRVGAEALASCHPEPYPRAVYYCHTTSNVEVYKVHLVGANGVAVEAVATCHTNTSTWDPNYMGFKMLKVKPGTEPICHFLPLGHLIFAGLSKEDSFAL</sequence>
<gene>
    <name evidence="2" type="ORF">M5K25_003628</name>
</gene>
<name>A0ABD0VJH6_DENTH</name>
<dbReference type="InterPro" id="IPR044816">
    <property type="entry name" value="BURP"/>
</dbReference>
<feature type="domain" description="BURP" evidence="1">
    <location>
        <begin position="163"/>
        <end position="379"/>
    </location>
</feature>
<dbReference type="PANTHER" id="PTHR31236">
    <property type="entry name" value="BURP DOMAIN PROTEIN USPL1-LIKE"/>
    <property type="match status" value="1"/>
</dbReference>
<keyword evidence="3" id="KW-1185">Reference proteome</keyword>